<dbReference type="PROSITE" id="PS50082">
    <property type="entry name" value="WD_REPEATS_2"/>
    <property type="match status" value="3"/>
</dbReference>
<keyword evidence="2" id="KW-0677">Repeat</keyword>
<evidence type="ECO:0000256" key="3">
    <source>
        <dbReference type="PROSITE-ProRule" id="PRU00221"/>
    </source>
</evidence>
<dbReference type="InterPro" id="IPR056884">
    <property type="entry name" value="NPHP3-like_N"/>
</dbReference>
<dbReference type="Gene3D" id="2.130.10.10">
    <property type="entry name" value="YVTN repeat-like/Quinoprotein amine dehydrogenase"/>
    <property type="match status" value="1"/>
</dbReference>
<evidence type="ECO:0000256" key="2">
    <source>
        <dbReference type="ARBA" id="ARBA00022737"/>
    </source>
</evidence>
<dbReference type="InterPro" id="IPR036322">
    <property type="entry name" value="WD40_repeat_dom_sf"/>
</dbReference>
<dbReference type="PRINTS" id="PR00320">
    <property type="entry name" value="GPROTEINBRPT"/>
</dbReference>
<gene>
    <name evidence="5" type="ORF">OBBRIDRAFT_321306</name>
</gene>
<dbReference type="InterPro" id="IPR001680">
    <property type="entry name" value="WD40_rpt"/>
</dbReference>
<dbReference type="InterPro" id="IPR015943">
    <property type="entry name" value="WD40/YVTN_repeat-like_dom_sf"/>
</dbReference>
<keyword evidence="1 3" id="KW-0853">WD repeat</keyword>
<dbReference type="Gene3D" id="3.40.50.300">
    <property type="entry name" value="P-loop containing nucleotide triphosphate hydrolases"/>
    <property type="match status" value="1"/>
</dbReference>
<dbReference type="SMART" id="SM00320">
    <property type="entry name" value="WD40"/>
    <property type="match status" value="3"/>
</dbReference>
<dbReference type="Pfam" id="PF24883">
    <property type="entry name" value="NPHP3_N"/>
    <property type="match status" value="1"/>
</dbReference>
<dbReference type="PANTHER" id="PTHR10039:SF14">
    <property type="entry name" value="NACHT DOMAIN-CONTAINING PROTEIN"/>
    <property type="match status" value="1"/>
</dbReference>
<protein>
    <recommendedName>
        <fullName evidence="4">Nephrocystin 3-like N-terminal domain-containing protein</fullName>
    </recommendedName>
</protein>
<reference evidence="5 6" key="1">
    <citation type="submission" date="2016-07" db="EMBL/GenBank/DDBJ databases">
        <title>Draft genome of the white-rot fungus Obba rivulosa 3A-2.</title>
        <authorList>
            <consortium name="DOE Joint Genome Institute"/>
            <person name="Miettinen O."/>
            <person name="Riley R."/>
            <person name="Acob R."/>
            <person name="Barry K."/>
            <person name="Cullen D."/>
            <person name="De Vries R."/>
            <person name="Hainaut M."/>
            <person name="Hatakka A."/>
            <person name="Henrissat B."/>
            <person name="Hilden K."/>
            <person name="Kuo R."/>
            <person name="Labutti K."/>
            <person name="Lipzen A."/>
            <person name="Makela M.R."/>
            <person name="Sandor L."/>
            <person name="Spatafora J.W."/>
            <person name="Grigoriev I.V."/>
            <person name="Hibbett D.S."/>
        </authorList>
    </citation>
    <scope>NUCLEOTIDE SEQUENCE [LARGE SCALE GENOMIC DNA]</scope>
    <source>
        <strain evidence="5 6">3A-2</strain>
    </source>
</reference>
<evidence type="ECO:0000256" key="1">
    <source>
        <dbReference type="ARBA" id="ARBA00022574"/>
    </source>
</evidence>
<dbReference type="OrthoDB" id="538223at2759"/>
<evidence type="ECO:0000259" key="4">
    <source>
        <dbReference type="Pfam" id="PF24883"/>
    </source>
</evidence>
<dbReference type="SUPFAM" id="SSF50978">
    <property type="entry name" value="WD40 repeat-like"/>
    <property type="match status" value="1"/>
</dbReference>
<organism evidence="5 6">
    <name type="scientific">Obba rivulosa</name>
    <dbReference type="NCBI Taxonomy" id="1052685"/>
    <lineage>
        <taxon>Eukaryota</taxon>
        <taxon>Fungi</taxon>
        <taxon>Dikarya</taxon>
        <taxon>Basidiomycota</taxon>
        <taxon>Agaricomycotina</taxon>
        <taxon>Agaricomycetes</taxon>
        <taxon>Polyporales</taxon>
        <taxon>Gelatoporiaceae</taxon>
        <taxon>Obba</taxon>
    </lineage>
</organism>
<feature type="domain" description="Nephrocystin 3-like N-terminal" evidence="4">
    <location>
        <begin position="328"/>
        <end position="502"/>
    </location>
</feature>
<evidence type="ECO:0000313" key="6">
    <source>
        <dbReference type="Proteomes" id="UP000250043"/>
    </source>
</evidence>
<feature type="repeat" description="WD" evidence="3">
    <location>
        <begin position="981"/>
        <end position="1011"/>
    </location>
</feature>
<dbReference type="InterPro" id="IPR027417">
    <property type="entry name" value="P-loop_NTPase"/>
</dbReference>
<accession>A0A8E2AIV7</accession>
<name>A0A8E2AIV7_9APHY</name>
<dbReference type="AlphaFoldDB" id="A0A8E2AIV7"/>
<proteinExistence type="predicted"/>
<dbReference type="InterPro" id="IPR019775">
    <property type="entry name" value="WD40_repeat_CS"/>
</dbReference>
<dbReference type="SUPFAM" id="SSF52540">
    <property type="entry name" value="P-loop containing nucleoside triphosphate hydrolases"/>
    <property type="match status" value="1"/>
</dbReference>
<dbReference type="PANTHER" id="PTHR10039">
    <property type="entry name" value="AMELOGENIN"/>
    <property type="match status" value="1"/>
</dbReference>
<feature type="repeat" description="WD" evidence="3">
    <location>
        <begin position="895"/>
        <end position="936"/>
    </location>
</feature>
<dbReference type="Proteomes" id="UP000250043">
    <property type="component" value="Unassembled WGS sequence"/>
</dbReference>
<dbReference type="CDD" id="cd00200">
    <property type="entry name" value="WD40"/>
    <property type="match status" value="1"/>
</dbReference>
<dbReference type="PROSITE" id="PS00678">
    <property type="entry name" value="WD_REPEATS_1"/>
    <property type="match status" value="2"/>
</dbReference>
<sequence length="1011" mass="112519">MSNSRFPLLICAIAIDVNPKSKGLHPKSTVKLTTGDTSEHKFFYRKKFGALRWDLKSPREILPGTPFEIEWRTAGSSKPFIVITLHYDDLIERMEIGTSNVAEHKYECDYEHARVTVIFRSMTPDIRPDGMKKICDVASRRKSILDRLGKSKVILETVNDYGGALGSLNPALGSVIGCVQGVYGILKKQDEENGDVLDLVSDMSDIIGYIFDVNQFATIAQLKTVIEEMKGPMQEASQLVMERDQRSHFKDAVSFLTSNDRHKIDNLKARFRRFKERFDRGVSVQSAENMDIIRTQVEKFASAQEEYIYLQELNPGYTKSDPPRCLAGTREDILSTIREWTNDPNSPNILWIAAYPGAGKSTIAFTIAAELERSHRMGAIFAFDRKAGTSPSVLWRYIAFALTREYPNCRDHIVATLKGNPSILTNMTATEIFHKFVADPLQQWNTSSAIIPRNRLPVLIIEALDECGGLGGSSSRDRKDILSHIAEWTNLSPHLKLIITSRAEDDIENAFLRIPHKALSIGTADAVSPQSTRDIQQYIEHRFKEIATDRPYLPPCWPGKTVVDDLTSRASGVFIWAATALSYIEGFPCDKRLNDVQGGTLPSGDVHALYRRLLAKSFSKWSDTELAHFVKLVGAIVVTQISLTPAEFGCLLGMEEATVGNICNRLRPVLAVGNTLRFAHPSFVDFLLGHTTHSTDDSVNDEWSCPEAFRIDPAVAHRHLTESMFPLMNERLCFNICNIESSFVRNAALPQSQVEKAIDRPLSYACRFWGFHVEQTRHDANLASSHVSTFLQEKLLFWLEAVGVLGAVNVAAAALARLIEHTAVEADISILKDALKFVQYFAPAIAESAPHIYVSCLPFAPRSSGTANCYALKFRNTISLQRGRLQDWPAEQTVIRGHDSSVFCVAFSPDGKRVISGSEDRTIRIWDAETGRTMTGPFNGHRDRVCSVACSPDGKRVVSGSSDKTIRIWDAETGRTVVGPLNGHEGSTTSVAFSPDGKRVVSGSFDKTIRI</sequence>
<feature type="repeat" description="WD" evidence="3">
    <location>
        <begin position="938"/>
        <end position="979"/>
    </location>
</feature>
<dbReference type="EMBL" id="KV722590">
    <property type="protein sequence ID" value="OCH85338.1"/>
    <property type="molecule type" value="Genomic_DNA"/>
</dbReference>
<dbReference type="PROSITE" id="PS50294">
    <property type="entry name" value="WD_REPEATS_REGION"/>
    <property type="match status" value="3"/>
</dbReference>
<dbReference type="Pfam" id="PF00400">
    <property type="entry name" value="WD40"/>
    <property type="match status" value="3"/>
</dbReference>
<dbReference type="InterPro" id="IPR020472">
    <property type="entry name" value="WD40_PAC1"/>
</dbReference>
<evidence type="ECO:0000313" key="5">
    <source>
        <dbReference type="EMBL" id="OCH85338.1"/>
    </source>
</evidence>
<keyword evidence="6" id="KW-1185">Reference proteome</keyword>